<name>A0A9X2MDW9_9FIRM</name>
<reference evidence="13" key="1">
    <citation type="submission" date="2022-07" db="EMBL/GenBank/DDBJ databases">
        <title>Enhanced cultured diversity of the mouse gut microbiota enables custom-made synthetic communities.</title>
        <authorList>
            <person name="Afrizal A."/>
        </authorList>
    </citation>
    <scope>NUCLEOTIDE SEQUENCE</scope>
    <source>
        <strain evidence="13">DSM 29186</strain>
    </source>
</reference>
<protein>
    <submittedName>
        <fullName evidence="13">Cation:proton antiporter</fullName>
    </submittedName>
</protein>
<evidence type="ECO:0000259" key="12">
    <source>
        <dbReference type="Pfam" id="PF00999"/>
    </source>
</evidence>
<keyword evidence="5 11" id="KW-0812">Transmembrane</keyword>
<organism evidence="13 14">
    <name type="scientific">Terrisporobacter muris</name>
    <dbReference type="NCBI Taxonomy" id="2963284"/>
    <lineage>
        <taxon>Bacteria</taxon>
        <taxon>Bacillati</taxon>
        <taxon>Bacillota</taxon>
        <taxon>Clostridia</taxon>
        <taxon>Peptostreptococcales</taxon>
        <taxon>Peptostreptococcaceae</taxon>
        <taxon>Terrisporobacter</taxon>
    </lineage>
</organism>
<keyword evidence="4" id="KW-0050">Antiport</keyword>
<keyword evidence="8" id="KW-0406">Ion transport</keyword>
<evidence type="ECO:0000256" key="10">
    <source>
        <dbReference type="ARBA" id="ARBA00023201"/>
    </source>
</evidence>
<dbReference type="InterPro" id="IPR038770">
    <property type="entry name" value="Na+/solute_symporter_sf"/>
</dbReference>
<evidence type="ECO:0000313" key="13">
    <source>
        <dbReference type="EMBL" id="MCR1824052.1"/>
    </source>
</evidence>
<accession>A0A9X2MDW9</accession>
<feature type="transmembrane region" description="Helical" evidence="11">
    <location>
        <begin position="302"/>
        <end position="324"/>
    </location>
</feature>
<evidence type="ECO:0000256" key="9">
    <source>
        <dbReference type="ARBA" id="ARBA00023136"/>
    </source>
</evidence>
<dbReference type="Pfam" id="PF00999">
    <property type="entry name" value="Na_H_Exchanger"/>
    <property type="match status" value="1"/>
</dbReference>
<keyword evidence="6 11" id="KW-1133">Transmembrane helix</keyword>
<dbReference type="PANTHER" id="PTHR43562:SF3">
    <property type="entry name" value="SODIUM ION_PROTON EXCHANGER (EUROFUNG)"/>
    <property type="match status" value="1"/>
</dbReference>
<keyword evidence="7" id="KW-0915">Sodium</keyword>
<evidence type="ECO:0000256" key="3">
    <source>
        <dbReference type="ARBA" id="ARBA00022448"/>
    </source>
</evidence>
<comment type="similarity">
    <text evidence="2">Belongs to the monovalent cation:proton antiporter 2 (CPA2) transporter (TC 2.A.37) family.</text>
</comment>
<feature type="transmembrane region" description="Helical" evidence="11">
    <location>
        <begin position="247"/>
        <end position="264"/>
    </location>
</feature>
<keyword evidence="3" id="KW-0813">Transport</keyword>
<evidence type="ECO:0000256" key="2">
    <source>
        <dbReference type="ARBA" id="ARBA00005551"/>
    </source>
</evidence>
<keyword evidence="14" id="KW-1185">Reference proteome</keyword>
<evidence type="ECO:0000256" key="11">
    <source>
        <dbReference type="SAM" id="Phobius"/>
    </source>
</evidence>
<proteinExistence type="inferred from homology"/>
<dbReference type="GO" id="GO:0006814">
    <property type="term" value="P:sodium ion transport"/>
    <property type="evidence" value="ECO:0007669"/>
    <property type="project" value="UniProtKB-KW"/>
</dbReference>
<gene>
    <name evidence="13" type="ORF">NSA58_14770</name>
</gene>
<evidence type="ECO:0000256" key="5">
    <source>
        <dbReference type="ARBA" id="ARBA00022692"/>
    </source>
</evidence>
<keyword evidence="10" id="KW-0739">Sodium transport</keyword>
<dbReference type="Proteomes" id="UP001140817">
    <property type="component" value="Unassembled WGS sequence"/>
</dbReference>
<feature type="transmembrane region" description="Helical" evidence="11">
    <location>
        <begin position="31"/>
        <end position="49"/>
    </location>
</feature>
<dbReference type="GO" id="GO:1902600">
    <property type="term" value="P:proton transmembrane transport"/>
    <property type="evidence" value="ECO:0007669"/>
    <property type="project" value="InterPro"/>
</dbReference>
<feature type="transmembrane region" description="Helical" evidence="11">
    <location>
        <begin position="124"/>
        <end position="146"/>
    </location>
</feature>
<dbReference type="AlphaFoldDB" id="A0A9X2MDW9"/>
<dbReference type="PANTHER" id="PTHR43562">
    <property type="entry name" value="NAPA-TYPE SODIUM/HYDROGEN ANTIPORTER"/>
    <property type="match status" value="1"/>
</dbReference>
<evidence type="ECO:0000313" key="14">
    <source>
        <dbReference type="Proteomes" id="UP001140817"/>
    </source>
</evidence>
<comment type="caution">
    <text evidence="13">The sequence shown here is derived from an EMBL/GenBank/DDBJ whole genome shotgun (WGS) entry which is preliminary data.</text>
</comment>
<dbReference type="GO" id="GO:0016020">
    <property type="term" value="C:membrane"/>
    <property type="evidence" value="ECO:0007669"/>
    <property type="project" value="UniProtKB-SubCell"/>
</dbReference>
<dbReference type="RefSeq" id="WP_052233153.1">
    <property type="nucleotide sequence ID" value="NZ_JANKBY010000235.1"/>
</dbReference>
<evidence type="ECO:0000256" key="6">
    <source>
        <dbReference type="ARBA" id="ARBA00022989"/>
    </source>
</evidence>
<feature type="transmembrane region" description="Helical" evidence="11">
    <location>
        <begin position="188"/>
        <end position="213"/>
    </location>
</feature>
<feature type="domain" description="Cation/H+ exchanger transmembrane" evidence="12">
    <location>
        <begin position="19"/>
        <end position="386"/>
    </location>
</feature>
<feature type="transmembrane region" description="Helical" evidence="11">
    <location>
        <begin position="360"/>
        <end position="386"/>
    </location>
</feature>
<feature type="transmembrane region" description="Helical" evidence="11">
    <location>
        <begin position="55"/>
        <end position="73"/>
    </location>
</feature>
<dbReference type="InterPro" id="IPR006153">
    <property type="entry name" value="Cation/H_exchanger_TM"/>
</dbReference>
<comment type="subcellular location">
    <subcellularLocation>
        <location evidence="1">Membrane</location>
        <topology evidence="1">Multi-pass membrane protein</topology>
    </subcellularLocation>
</comment>
<evidence type="ECO:0000256" key="4">
    <source>
        <dbReference type="ARBA" id="ARBA00022449"/>
    </source>
</evidence>
<feature type="transmembrane region" description="Helical" evidence="11">
    <location>
        <begin position="158"/>
        <end position="182"/>
    </location>
</feature>
<feature type="transmembrane region" description="Helical" evidence="11">
    <location>
        <begin position="85"/>
        <end position="104"/>
    </location>
</feature>
<feature type="transmembrane region" description="Helical" evidence="11">
    <location>
        <begin position="276"/>
        <end position="296"/>
    </location>
</feature>
<evidence type="ECO:0000256" key="1">
    <source>
        <dbReference type="ARBA" id="ARBA00004141"/>
    </source>
</evidence>
<sequence>MDSYKFILDIALILFSTKFLGIATKKIKMPQVLGALIAGIIIGPCILNLVQETEFISQLADIGVILLMFYAGLENDLNKLKKAGKASFWIALLGVIIPLIGGYIVTSTFYKIGVFSMYEGEIAFLQKVFVGVILTATSVSITVETLKEIGKLSSDVGNTILAAAIIDDILGILALTAITSFTDNNVNVGIVVVKILGYFVFIFMIGILCHKSFKFWFGKNEDNKRRYTIGSLVFCLLMSYITEKVFGVAYITGAFVSGVILSSLDKKQFIAEKLDVVSYAFLSPVFFASIGIKLVIPAINMSIIVFSIILSIVAIATKIIGAGVGAKIFNYSNKQSAQIGIGMVCRGEVALIIANKGVDLGLIAGNLFIAILIVIIATTVISPILLKVSFKEAEESKFYSQDKVAYKN</sequence>
<dbReference type="GO" id="GO:0015297">
    <property type="term" value="F:antiporter activity"/>
    <property type="evidence" value="ECO:0007669"/>
    <property type="project" value="UniProtKB-KW"/>
</dbReference>
<evidence type="ECO:0000256" key="8">
    <source>
        <dbReference type="ARBA" id="ARBA00023065"/>
    </source>
</evidence>
<evidence type="ECO:0000256" key="7">
    <source>
        <dbReference type="ARBA" id="ARBA00023053"/>
    </source>
</evidence>
<dbReference type="EMBL" id="JANKBY010000235">
    <property type="protein sequence ID" value="MCR1824052.1"/>
    <property type="molecule type" value="Genomic_DNA"/>
</dbReference>
<keyword evidence="9 11" id="KW-0472">Membrane</keyword>
<dbReference type="Gene3D" id="1.20.1530.20">
    <property type="match status" value="1"/>
</dbReference>